<dbReference type="Pfam" id="PF13041">
    <property type="entry name" value="PPR_2"/>
    <property type="match status" value="2"/>
</dbReference>
<dbReference type="Gramene" id="ERM95327">
    <property type="protein sequence ID" value="ERM95327"/>
    <property type="gene ID" value="AMTR_s00008p00153950"/>
</dbReference>
<keyword evidence="5" id="KW-1185">Reference proteome</keyword>
<evidence type="ECO:0000313" key="5">
    <source>
        <dbReference type="Proteomes" id="UP000017836"/>
    </source>
</evidence>
<accession>W1NHQ9</accession>
<dbReference type="OrthoDB" id="1487578at2759"/>
<dbReference type="Proteomes" id="UP000017836">
    <property type="component" value="Unassembled WGS sequence"/>
</dbReference>
<dbReference type="eggNOG" id="KOG4197">
    <property type="taxonomic scope" value="Eukaryota"/>
</dbReference>
<feature type="repeat" description="PPR" evidence="2">
    <location>
        <begin position="312"/>
        <end position="346"/>
    </location>
</feature>
<dbReference type="AlphaFoldDB" id="W1NHQ9"/>
<dbReference type="GO" id="GO:0009451">
    <property type="term" value="P:RNA modification"/>
    <property type="evidence" value="ECO:0000318"/>
    <property type="project" value="GO_Central"/>
</dbReference>
<feature type="domain" description="DYW" evidence="3">
    <location>
        <begin position="527"/>
        <end position="621"/>
    </location>
</feature>
<evidence type="ECO:0000259" key="3">
    <source>
        <dbReference type="Pfam" id="PF14432"/>
    </source>
</evidence>
<dbReference type="Pfam" id="PF20431">
    <property type="entry name" value="E_motif"/>
    <property type="match status" value="1"/>
</dbReference>
<dbReference type="PANTHER" id="PTHR47926:SF503">
    <property type="entry name" value="PENTATRICOPEPTIDE REPEAT-CONTAINING PROTEIN"/>
    <property type="match status" value="1"/>
</dbReference>
<sequence>MNPPTEPSNRSSWSSYLQSLTSQGLFVDALQLCRRIHLLDLPLDRFVLPPALKACSSSPSNLPFSLQLHAYAHKTSYLSFTFVITSLLSAYVKLAAFKSAYKLFDEIPQPTVVAWSAFIAGLARNAPFAHSLSLFKLMRVCGPDFNSATMLGLLPACTQQAHLCSLMALHTCNVKVGMQVSEPSVSNCLVTAYAKCGNTALARQVFDETLERDLVGWNAMLSAYCQNGEAHRALELYQEMVAIGVEPDSVTLVCVLSACTHLGAIATGLEAHERTKRFMPNLPLSNAIVNMYARCGDLSMARAHFDEMSIRTVVTWTTLISGYGAHGHGAEGAYLFDAMVVGNIRPDATAFVAVLSACSHAGLVDKALAYFASMKQNYMIEPRLEHYACMVDVLGRAGRLDEAIALIEAMRVEPDGAVWGALLGACRIHLNVRLAEKAANQVFQIEPNNVGYYVLLSNIYASAKDHRGVAKIRALMRERGLKKPPGLSYIELERRVHVFMADDHSHPRSEAIYKELERLEKALEEVGYVRDTSVADALFGVEEERRGEVLGVHSERLAVVFGLMCTGMGERIVVIKNLRVCGDCHEMIKFTTMVASREIVVRDATRFHHFKQGACSCRGYW</sequence>
<dbReference type="NCBIfam" id="TIGR00756">
    <property type="entry name" value="PPR"/>
    <property type="match status" value="3"/>
</dbReference>
<reference evidence="5" key="1">
    <citation type="journal article" date="2013" name="Science">
        <title>The Amborella genome and the evolution of flowering plants.</title>
        <authorList>
            <consortium name="Amborella Genome Project"/>
        </authorList>
    </citation>
    <scope>NUCLEOTIDE SEQUENCE [LARGE SCALE GENOMIC DNA]</scope>
</reference>
<dbReference type="GO" id="GO:0003723">
    <property type="term" value="F:RNA binding"/>
    <property type="evidence" value="ECO:0000318"/>
    <property type="project" value="GO_Central"/>
</dbReference>
<dbReference type="GO" id="GO:0005739">
    <property type="term" value="C:mitochondrion"/>
    <property type="evidence" value="ECO:0007669"/>
    <property type="project" value="EnsemblPlants"/>
</dbReference>
<dbReference type="InterPro" id="IPR046848">
    <property type="entry name" value="E_motif"/>
</dbReference>
<protein>
    <recommendedName>
        <fullName evidence="3">DYW domain-containing protein</fullName>
    </recommendedName>
</protein>
<dbReference type="FunFam" id="1.25.40.10:FF:000031">
    <property type="entry name" value="Pentatricopeptide repeat-containing protein mitochondrial"/>
    <property type="match status" value="2"/>
</dbReference>
<dbReference type="HOGENOM" id="CLU_002706_37_2_1"/>
<keyword evidence="1" id="KW-0677">Repeat</keyword>
<name>W1NHQ9_AMBTC</name>
<dbReference type="InterPro" id="IPR002885">
    <property type="entry name" value="PPR_rpt"/>
</dbReference>
<dbReference type="InterPro" id="IPR046960">
    <property type="entry name" value="PPR_At4g14850-like_plant"/>
</dbReference>
<feature type="repeat" description="PPR" evidence="2">
    <location>
        <begin position="213"/>
        <end position="247"/>
    </location>
</feature>
<dbReference type="Pfam" id="PF01535">
    <property type="entry name" value="PPR"/>
    <property type="match status" value="4"/>
</dbReference>
<dbReference type="Pfam" id="PF14432">
    <property type="entry name" value="DYW_deaminase"/>
    <property type="match status" value="1"/>
</dbReference>
<evidence type="ECO:0000256" key="1">
    <source>
        <dbReference type="ARBA" id="ARBA00022737"/>
    </source>
</evidence>
<dbReference type="SUPFAM" id="SSF48452">
    <property type="entry name" value="TPR-like"/>
    <property type="match status" value="1"/>
</dbReference>
<dbReference type="InterPro" id="IPR011990">
    <property type="entry name" value="TPR-like_helical_dom_sf"/>
</dbReference>
<dbReference type="Gene3D" id="1.25.40.10">
    <property type="entry name" value="Tetratricopeptide repeat domain"/>
    <property type="match status" value="3"/>
</dbReference>
<dbReference type="OMA" id="CLNVKCG"/>
<dbReference type="PANTHER" id="PTHR47926">
    <property type="entry name" value="PENTATRICOPEPTIDE REPEAT-CONTAINING PROTEIN"/>
    <property type="match status" value="1"/>
</dbReference>
<evidence type="ECO:0000313" key="4">
    <source>
        <dbReference type="EMBL" id="ERM95327.1"/>
    </source>
</evidence>
<dbReference type="EMBL" id="KI397486">
    <property type="protein sequence ID" value="ERM95327.1"/>
    <property type="molecule type" value="Genomic_DNA"/>
</dbReference>
<proteinExistence type="predicted"/>
<gene>
    <name evidence="4" type="ORF">AMTR_s00008p00153950</name>
</gene>
<evidence type="ECO:0000256" key="2">
    <source>
        <dbReference type="PROSITE-ProRule" id="PRU00708"/>
    </source>
</evidence>
<dbReference type="PROSITE" id="PS51375">
    <property type="entry name" value="PPR"/>
    <property type="match status" value="2"/>
</dbReference>
<organism evidence="4 5">
    <name type="scientific">Amborella trichopoda</name>
    <dbReference type="NCBI Taxonomy" id="13333"/>
    <lineage>
        <taxon>Eukaryota</taxon>
        <taxon>Viridiplantae</taxon>
        <taxon>Streptophyta</taxon>
        <taxon>Embryophyta</taxon>
        <taxon>Tracheophyta</taxon>
        <taxon>Spermatophyta</taxon>
        <taxon>Magnoliopsida</taxon>
        <taxon>Amborellales</taxon>
        <taxon>Amborellaceae</taxon>
        <taxon>Amborella</taxon>
    </lineage>
</organism>
<dbReference type="InterPro" id="IPR032867">
    <property type="entry name" value="DYW_dom"/>
</dbReference>
<dbReference type="STRING" id="13333.W1NHQ9"/>
<dbReference type="KEGG" id="atr:18423246"/>
<dbReference type="FunFam" id="1.25.40.10:FF:000366">
    <property type="entry name" value="Pentatricopeptide (PPR) repeat-containing protein"/>
    <property type="match status" value="1"/>
</dbReference>
<dbReference type="GO" id="GO:0008270">
    <property type="term" value="F:zinc ion binding"/>
    <property type="evidence" value="ECO:0007669"/>
    <property type="project" value="InterPro"/>
</dbReference>
<dbReference type="GO" id="GO:0016554">
    <property type="term" value="P:cytidine to uridine editing"/>
    <property type="evidence" value="ECO:0007669"/>
    <property type="project" value="EnsemblPlants"/>
</dbReference>